<feature type="domain" description="PucR C-terminal helix-turn-helix" evidence="2">
    <location>
        <begin position="442"/>
        <end position="500"/>
    </location>
</feature>
<keyword evidence="4" id="KW-1185">Reference proteome</keyword>
<organism evidence="3 4">
    <name type="scientific">Labedella endophytica</name>
    <dbReference type="NCBI Taxonomy" id="1523160"/>
    <lineage>
        <taxon>Bacteria</taxon>
        <taxon>Bacillati</taxon>
        <taxon>Actinomycetota</taxon>
        <taxon>Actinomycetes</taxon>
        <taxon>Micrococcales</taxon>
        <taxon>Microbacteriaceae</taxon>
        <taxon>Labedella</taxon>
    </lineage>
</organism>
<dbReference type="InterPro" id="IPR051448">
    <property type="entry name" value="CdaR-like_regulators"/>
</dbReference>
<dbReference type="InterPro" id="IPR025736">
    <property type="entry name" value="PucR_C-HTH_dom"/>
</dbReference>
<dbReference type="PANTHER" id="PTHR33744:SF1">
    <property type="entry name" value="DNA-BINDING TRANSCRIPTIONAL ACTIVATOR ADER"/>
    <property type="match status" value="1"/>
</dbReference>
<evidence type="ECO:0000259" key="2">
    <source>
        <dbReference type="Pfam" id="PF13556"/>
    </source>
</evidence>
<reference evidence="3 4" key="1">
    <citation type="submission" date="2018-12" db="EMBL/GenBank/DDBJ databases">
        <authorList>
            <person name="Li F."/>
        </authorList>
    </citation>
    <scope>NUCLEOTIDE SEQUENCE [LARGE SCALE GENOMIC DNA]</scope>
    <source>
        <strain evidence="3 4">EGI 6500705</strain>
    </source>
</reference>
<dbReference type="InterPro" id="IPR042070">
    <property type="entry name" value="PucR_C-HTH_sf"/>
</dbReference>
<accession>A0A3S0VVW9</accession>
<dbReference type="OrthoDB" id="8450798at2"/>
<dbReference type="AlphaFoldDB" id="A0A3S0VVW9"/>
<name>A0A3S0VVW9_9MICO</name>
<proteinExistence type="predicted"/>
<dbReference type="PANTHER" id="PTHR33744">
    <property type="entry name" value="CARBOHYDRATE DIACID REGULATOR"/>
    <property type="match status" value="1"/>
</dbReference>
<dbReference type="Pfam" id="PF07905">
    <property type="entry name" value="PucR"/>
    <property type="match status" value="1"/>
</dbReference>
<evidence type="ECO:0000313" key="4">
    <source>
        <dbReference type="Proteomes" id="UP000274909"/>
    </source>
</evidence>
<feature type="domain" description="Purine catabolism PurC-like" evidence="1">
    <location>
        <begin position="8"/>
        <end position="126"/>
    </location>
</feature>
<gene>
    <name evidence="3" type="ORF">ELQ94_02145</name>
</gene>
<evidence type="ECO:0000313" key="3">
    <source>
        <dbReference type="EMBL" id="RUR03371.1"/>
    </source>
</evidence>
<dbReference type="EMBL" id="RZGZ01000001">
    <property type="protein sequence ID" value="RUR03371.1"/>
    <property type="molecule type" value="Genomic_DNA"/>
</dbReference>
<dbReference type="RefSeq" id="WP_127046691.1">
    <property type="nucleotide sequence ID" value="NZ_RZGZ01000001.1"/>
</dbReference>
<protein>
    <submittedName>
        <fullName evidence="3">PucR family transcriptional regulator</fullName>
    </submittedName>
</protein>
<dbReference type="Pfam" id="PF13556">
    <property type="entry name" value="HTH_30"/>
    <property type="match status" value="1"/>
</dbReference>
<evidence type="ECO:0000259" key="1">
    <source>
        <dbReference type="Pfam" id="PF07905"/>
    </source>
</evidence>
<dbReference type="Gene3D" id="1.10.10.2840">
    <property type="entry name" value="PucR C-terminal helix-turn-helix domain"/>
    <property type="match status" value="1"/>
</dbReference>
<comment type="caution">
    <text evidence="3">The sequence shown here is derived from an EMBL/GenBank/DDBJ whole genome shotgun (WGS) entry which is preliminary data.</text>
</comment>
<dbReference type="InterPro" id="IPR012914">
    <property type="entry name" value="PucR_dom"/>
</dbReference>
<sequence>MHPTVRALIAEPSLRLTLLEPGADGALEEAVSWAHGSDLPDPTPFLDPGQILLTTGTQFLTGEIDAAVYVNRLTEAGIAALGFGTEVATTGTPAPLVAACAATGLPLFEVPYEVPFIAVARAIADRVAAAEHARDTWALGAMRAIAFSALRADGVAATLDELARQLDRAVVLVDASATVAHGALGDGPLGTAVLDEAQRLLARGQRSSSSLHDRGESAVLQTIGRRSELRGVLAVIGGRELDASDQTVVTSVVALVGLALEQGRGVSRAQEGVRTAAVRLLLEGRADLAGSVLGGLAEDLPAGDLAIARLSVAPATGNGALSPDEGFPTHDDLPRGVLAAGLDGTVVVIAAPPLLDDAVESIRSRVADRGTVRAGVSAPSARTDLARADDEARAALAVSSTETPVVRAADLATRGVDWLLDRPESRTIASAVLRPIAHDPALLESLEAWLAANGQTDPAARRLRVHRHTLRSRVTTIERLIERDLSTVTARTEAWIALRALRSLPRE</sequence>
<dbReference type="Proteomes" id="UP000274909">
    <property type="component" value="Unassembled WGS sequence"/>
</dbReference>